<dbReference type="PRINTS" id="PR00036">
    <property type="entry name" value="HTHLACI"/>
</dbReference>
<evidence type="ECO:0000256" key="1">
    <source>
        <dbReference type="ARBA" id="ARBA00022491"/>
    </source>
</evidence>
<dbReference type="InterPro" id="IPR010982">
    <property type="entry name" value="Lambda_DNA-bd_dom_sf"/>
</dbReference>
<evidence type="ECO:0000313" key="7">
    <source>
        <dbReference type="Proteomes" id="UP000004121"/>
    </source>
</evidence>
<dbReference type="PANTHER" id="PTHR30146:SF95">
    <property type="entry name" value="RIBOSE OPERON REPRESSOR"/>
    <property type="match status" value="1"/>
</dbReference>
<feature type="domain" description="HTH lacI-type" evidence="5">
    <location>
        <begin position="2"/>
        <end position="56"/>
    </location>
</feature>
<dbReference type="PROSITE" id="PS50932">
    <property type="entry name" value="HTH_LACI_2"/>
    <property type="match status" value="1"/>
</dbReference>
<dbReference type="PROSITE" id="PS00356">
    <property type="entry name" value="HTH_LACI_1"/>
    <property type="match status" value="1"/>
</dbReference>
<reference evidence="6 7" key="1">
    <citation type="submission" date="2009-04" db="EMBL/GenBank/DDBJ databases">
        <authorList>
            <person name="Qin X."/>
            <person name="Bachman B."/>
            <person name="Battles P."/>
            <person name="Bell A."/>
            <person name="Bess C."/>
            <person name="Bickham C."/>
            <person name="Chaboub L."/>
            <person name="Chen D."/>
            <person name="Coyle M."/>
            <person name="Deiros D.R."/>
            <person name="Dinh H."/>
            <person name="Forbes L."/>
            <person name="Fowler G."/>
            <person name="Francisco L."/>
            <person name="Fu Q."/>
            <person name="Gubbala S."/>
            <person name="Hale W."/>
            <person name="Han Y."/>
            <person name="Hemphill L."/>
            <person name="Highlander S.K."/>
            <person name="Hirani K."/>
            <person name="Hogues M."/>
            <person name="Jackson L."/>
            <person name="Jakkamsetti A."/>
            <person name="Javaid M."/>
            <person name="Jiang H."/>
            <person name="Korchina V."/>
            <person name="Kovar C."/>
            <person name="Lara F."/>
            <person name="Lee S."/>
            <person name="Mata R."/>
            <person name="Mathew T."/>
            <person name="Moen C."/>
            <person name="Morales K."/>
            <person name="Munidasa M."/>
            <person name="Nazareth L."/>
            <person name="Ngo R."/>
            <person name="Nguyen L."/>
            <person name="Okwuonu G."/>
            <person name="Ongeri F."/>
            <person name="Patil S."/>
            <person name="Petrosino J."/>
            <person name="Pham C."/>
            <person name="Pham P."/>
            <person name="Pu L.-L."/>
            <person name="Puazo M."/>
            <person name="Raj R."/>
            <person name="Reid J."/>
            <person name="Rouhana J."/>
            <person name="Saada N."/>
            <person name="Shang Y."/>
            <person name="Simmons D."/>
            <person name="Thornton R."/>
            <person name="Warren J."/>
            <person name="Weissenberger G."/>
            <person name="Zhang J."/>
            <person name="Zhang L."/>
            <person name="Zhou C."/>
            <person name="Zhu D."/>
            <person name="Muzny D."/>
            <person name="Worley K."/>
            <person name="Gibbs R."/>
        </authorList>
    </citation>
    <scope>NUCLEOTIDE SEQUENCE [LARGE SCALE GENOMIC DNA]</scope>
    <source>
        <strain evidence="6 7">F0268</strain>
    </source>
</reference>
<keyword evidence="4" id="KW-0804">Transcription</keyword>
<dbReference type="EMBL" id="ACKX01000193">
    <property type="protein sequence ID" value="EEJ50746.1"/>
    <property type="molecule type" value="Genomic_DNA"/>
</dbReference>
<dbReference type="STRING" id="585501.HMPREF6123_1965"/>
<dbReference type="SUPFAM" id="SSF47413">
    <property type="entry name" value="lambda repressor-like DNA-binding domains"/>
    <property type="match status" value="1"/>
</dbReference>
<dbReference type="InterPro" id="IPR000843">
    <property type="entry name" value="HTH_LacI"/>
</dbReference>
<proteinExistence type="predicted"/>
<evidence type="ECO:0000256" key="4">
    <source>
        <dbReference type="ARBA" id="ARBA00023163"/>
    </source>
</evidence>
<keyword evidence="2" id="KW-0805">Transcription regulation</keyword>
<comment type="caution">
    <text evidence="6">The sequence shown here is derived from an EMBL/GenBank/DDBJ whole genome shotgun (WGS) entry which is preliminary data.</text>
</comment>
<dbReference type="PANTHER" id="PTHR30146">
    <property type="entry name" value="LACI-RELATED TRANSCRIPTIONAL REPRESSOR"/>
    <property type="match status" value="1"/>
</dbReference>
<dbReference type="Gene3D" id="1.10.260.40">
    <property type="entry name" value="lambda repressor-like DNA-binding domains"/>
    <property type="match status" value="1"/>
</dbReference>
<accession>C2KZP6</accession>
<dbReference type="CDD" id="cd01392">
    <property type="entry name" value="HTH_LacI"/>
    <property type="match status" value="1"/>
</dbReference>
<organism evidence="6 7">
    <name type="scientific">Oribacterium sinus F0268</name>
    <dbReference type="NCBI Taxonomy" id="585501"/>
    <lineage>
        <taxon>Bacteria</taxon>
        <taxon>Bacillati</taxon>
        <taxon>Bacillota</taxon>
        <taxon>Clostridia</taxon>
        <taxon>Lachnospirales</taxon>
        <taxon>Lachnospiraceae</taxon>
        <taxon>Oribacterium</taxon>
    </lineage>
</organism>
<keyword evidence="3" id="KW-0238">DNA-binding</keyword>
<evidence type="ECO:0000259" key="5">
    <source>
        <dbReference type="PROSITE" id="PS50932"/>
    </source>
</evidence>
<dbReference type="Pfam" id="PF13377">
    <property type="entry name" value="Peripla_BP_3"/>
    <property type="match status" value="1"/>
</dbReference>
<sequence length="340" mass="38636">MAGIQDVAKKAGVSIGTVSRVLNQSGYASEKARKKVEQAVRELQYKPNELARNLLKKQSNIVAIIVPDISSAFFAQLVSVCELELREAGYKTMICNTNGDRSQEKEYLEMLNRNLVDGILTCTHSLQTEGYKEANGPVVSFDTVFVPGQIPRITVNHKEGGGLAAKEFLRVGCKKVLQFRDQEATEHFPFMDRHEVFEETMQKAGVKCENIYVKWNEFADRYYQDLVRDVYSQYPDVDGVFGTDALIIHFMRYVQRKGKRIPEDIRFVAYDGTNLRDMIFPTLTCIRQPIKALAKKGVEVLLNKIQGSMVEEKEIVLPVELIQGMSTMTVKEKERYLMGK</sequence>
<dbReference type="GO" id="GO:0003700">
    <property type="term" value="F:DNA-binding transcription factor activity"/>
    <property type="evidence" value="ECO:0007669"/>
    <property type="project" value="TreeGrafter"/>
</dbReference>
<dbReference type="InterPro" id="IPR046335">
    <property type="entry name" value="LacI/GalR-like_sensor"/>
</dbReference>
<dbReference type="SUPFAM" id="SSF53822">
    <property type="entry name" value="Periplasmic binding protein-like I"/>
    <property type="match status" value="1"/>
</dbReference>
<keyword evidence="7" id="KW-1185">Reference proteome</keyword>
<dbReference type="InterPro" id="IPR028082">
    <property type="entry name" value="Peripla_BP_I"/>
</dbReference>
<protein>
    <submittedName>
        <fullName evidence="6">Transcriptional regulator, LacI family</fullName>
    </submittedName>
</protein>
<dbReference type="SMART" id="SM00354">
    <property type="entry name" value="HTH_LACI"/>
    <property type="match status" value="1"/>
</dbReference>
<dbReference type="HOGENOM" id="CLU_037628_6_0_9"/>
<dbReference type="Pfam" id="PF00356">
    <property type="entry name" value="LacI"/>
    <property type="match status" value="1"/>
</dbReference>
<evidence type="ECO:0000256" key="2">
    <source>
        <dbReference type="ARBA" id="ARBA00023015"/>
    </source>
</evidence>
<dbReference type="Gene3D" id="3.40.50.2300">
    <property type="match status" value="2"/>
</dbReference>
<dbReference type="InParanoid" id="C2KZP6"/>
<dbReference type="Proteomes" id="UP000004121">
    <property type="component" value="Unassembled WGS sequence"/>
</dbReference>
<evidence type="ECO:0000313" key="6">
    <source>
        <dbReference type="EMBL" id="EEJ50746.1"/>
    </source>
</evidence>
<dbReference type="OrthoDB" id="9796186at2"/>
<dbReference type="GO" id="GO:0000976">
    <property type="term" value="F:transcription cis-regulatory region binding"/>
    <property type="evidence" value="ECO:0007669"/>
    <property type="project" value="TreeGrafter"/>
</dbReference>
<gene>
    <name evidence="6" type="ORF">HMPREF6123_1965</name>
</gene>
<keyword evidence="1" id="KW-0678">Repressor</keyword>
<name>C2KZP6_9FIRM</name>
<evidence type="ECO:0000256" key="3">
    <source>
        <dbReference type="ARBA" id="ARBA00023125"/>
    </source>
</evidence>
<dbReference type="FunCoup" id="C2KZP6">
    <property type="interactions" value="22"/>
</dbReference>
<dbReference type="RefSeq" id="WP_007157111.1">
    <property type="nucleotide sequence ID" value="NZ_GG668534.1"/>
</dbReference>
<dbReference type="AlphaFoldDB" id="C2KZP6"/>
<dbReference type="eggNOG" id="COG1609">
    <property type="taxonomic scope" value="Bacteria"/>
</dbReference>
<dbReference type="CDD" id="cd06291">
    <property type="entry name" value="PBP1_Qymf-like"/>
    <property type="match status" value="1"/>
</dbReference>